<feature type="compositionally biased region" description="Basic and acidic residues" evidence="5">
    <location>
        <begin position="91"/>
        <end position="103"/>
    </location>
</feature>
<dbReference type="InterPro" id="IPR046341">
    <property type="entry name" value="SET_dom_sf"/>
</dbReference>
<dbReference type="GO" id="GO:0005737">
    <property type="term" value="C:cytoplasm"/>
    <property type="evidence" value="ECO:0007669"/>
    <property type="project" value="UniProtKB-SubCell"/>
</dbReference>
<dbReference type="KEGG" id="tng:GSTEN00038054G001"/>
<evidence type="ECO:0000256" key="1">
    <source>
        <dbReference type="ARBA" id="ARBA00004496"/>
    </source>
</evidence>
<comment type="subcellular location">
    <subcellularLocation>
        <location evidence="1">Cytoplasm</location>
    </subcellularLocation>
</comment>
<dbReference type="GO" id="GO:0004757">
    <property type="term" value="F:sepiapterin reductase (NADP+) activity"/>
    <property type="evidence" value="ECO:0007669"/>
    <property type="project" value="TreeGrafter"/>
</dbReference>
<dbReference type="PANTHER" id="PTHR44085">
    <property type="entry name" value="SEPIAPTERIN REDUCTASE"/>
    <property type="match status" value="1"/>
</dbReference>
<dbReference type="Gene3D" id="3.40.50.720">
    <property type="entry name" value="NAD(P)-binding Rossmann-like Domain"/>
    <property type="match status" value="1"/>
</dbReference>
<dbReference type="InterPro" id="IPR051721">
    <property type="entry name" value="Biopterin_syn/organic_redct"/>
</dbReference>
<reference evidence="6" key="2">
    <citation type="submission" date="2004-02" db="EMBL/GenBank/DDBJ databases">
        <authorList>
            <consortium name="Genoscope"/>
            <consortium name="Whitehead Institute Centre for Genome Research"/>
        </authorList>
    </citation>
    <scope>NUCLEOTIDE SEQUENCE</scope>
</reference>
<dbReference type="EMBL" id="CAAE01021575">
    <property type="protein sequence ID" value="CAG14284.1"/>
    <property type="molecule type" value="Genomic_DNA"/>
</dbReference>
<evidence type="ECO:0000256" key="5">
    <source>
        <dbReference type="SAM" id="MobiDB-lite"/>
    </source>
</evidence>
<dbReference type="CDD" id="cd05367">
    <property type="entry name" value="SPR-like_SDR_c"/>
    <property type="match status" value="1"/>
</dbReference>
<dbReference type="PANTHER" id="PTHR44085:SF2">
    <property type="entry name" value="SEPIAPTERIN REDUCTASE"/>
    <property type="match status" value="1"/>
</dbReference>
<feature type="region of interest" description="Disordered" evidence="5">
    <location>
        <begin position="1"/>
        <end position="160"/>
    </location>
</feature>
<dbReference type="GO" id="GO:0006729">
    <property type="term" value="P:tetrahydrobiopterin biosynthetic process"/>
    <property type="evidence" value="ECO:0007669"/>
    <property type="project" value="TreeGrafter"/>
</dbReference>
<feature type="compositionally biased region" description="Basic residues" evidence="5">
    <location>
        <begin position="28"/>
        <end position="37"/>
    </location>
</feature>
<proteinExistence type="predicted"/>
<organism evidence="6">
    <name type="scientific">Tetraodon nigroviridis</name>
    <name type="common">Spotted green pufferfish</name>
    <name type="synonym">Chelonodon nigroviridis</name>
    <dbReference type="NCBI Taxonomy" id="99883"/>
    <lineage>
        <taxon>Eukaryota</taxon>
        <taxon>Metazoa</taxon>
        <taxon>Chordata</taxon>
        <taxon>Craniata</taxon>
        <taxon>Vertebrata</taxon>
        <taxon>Euteleostomi</taxon>
        <taxon>Actinopterygii</taxon>
        <taxon>Neopterygii</taxon>
        <taxon>Teleostei</taxon>
        <taxon>Neoteleostei</taxon>
        <taxon>Acanthomorphata</taxon>
        <taxon>Eupercaria</taxon>
        <taxon>Tetraodontiformes</taxon>
        <taxon>Tetradontoidea</taxon>
        <taxon>Tetraodontidae</taxon>
        <taxon>Tetraodon</taxon>
    </lineage>
</organism>
<sequence>PAEIPGMPVSKQAVFVGLQGPTPDHHQRPGRLHRSRNRGVSVQEGAAQQRRGDGQLRSGGEGEEEALQAHPADSEPENDRRTTWSPAFPNRKREGLDQVWETKKNRRVIRGQKTSKLLRAAPDPPEGPLQRSSHRGPQRALSRTRSPVRDHRRVPGLRPGPGPGAVRACCGRPRRWCWWLAPPPSCGPQQAELAASEAGRAGLVVRCVVADLAEPEAPGRVVEACQQVFADGMEHVLLVNNAASLGDVSRYARTFTTRAEVDSYMSLNISSCLCLTACVLQAFPQRPGVQRTVVNVSSLCAQQPFSSWVLYCTAKAARDMMFRVLAAEEPELRVLSYAPGPLDTDMFSAARATTADPGLRRTFSDMSAQGRVLTPEQSCSKLMELLLEDTYQSGAHLYSHSCSLSWRRVRDATFRGRPGDVAELLVVEVHSLTYAGLILSQPTTRSDLVKGGTGNQQPPSVPGAGVRRTREARVIFGGPGLAAGRLLCWLSSTMTVGNVESAELFDGGIKGRGLRATKEISAGEVVFAEPSFSAVSSTGRRLTARVDTFKDNPVVFEGVQVFKGRGWRTISIRRFLPTSHLLVCEKPVRLVPNTHLQGEEKQRSSYTSRREEERSGGGGGVGIRRSPQHWTNW</sequence>
<dbReference type="InterPro" id="IPR036291">
    <property type="entry name" value="NAD(P)-bd_dom_sf"/>
</dbReference>
<dbReference type="SUPFAM" id="SSF82199">
    <property type="entry name" value="SET domain"/>
    <property type="match status" value="1"/>
</dbReference>
<keyword evidence="2" id="KW-0963">Cytoplasm</keyword>
<evidence type="ECO:0000256" key="4">
    <source>
        <dbReference type="ARBA" id="ARBA00023002"/>
    </source>
</evidence>
<keyword evidence="3" id="KW-0521">NADP</keyword>
<evidence type="ECO:0000256" key="2">
    <source>
        <dbReference type="ARBA" id="ARBA00022490"/>
    </source>
</evidence>
<feature type="non-terminal residue" evidence="6">
    <location>
        <position position="1"/>
    </location>
</feature>
<dbReference type="OrthoDB" id="153074at2759"/>
<dbReference type="InterPro" id="IPR002347">
    <property type="entry name" value="SDR_fam"/>
</dbReference>
<evidence type="ECO:0000256" key="3">
    <source>
        <dbReference type="ARBA" id="ARBA00022857"/>
    </source>
</evidence>
<name>Q4RBE9_TETNG</name>
<protein>
    <submittedName>
        <fullName evidence="6">Chromosome undetermined SCAF21575, whole genome shotgun sequence</fullName>
    </submittedName>
</protein>
<dbReference type="AlphaFoldDB" id="Q4RBE9"/>
<evidence type="ECO:0000313" key="6">
    <source>
        <dbReference type="EMBL" id="CAG14284.1"/>
    </source>
</evidence>
<dbReference type="Gene3D" id="2.170.270.10">
    <property type="entry name" value="SET domain"/>
    <property type="match status" value="1"/>
</dbReference>
<dbReference type="Pfam" id="PF00106">
    <property type="entry name" value="adh_short"/>
    <property type="match status" value="1"/>
</dbReference>
<reference evidence="6" key="1">
    <citation type="journal article" date="2004" name="Nature">
        <title>Genome duplication in the teleost fish Tetraodon nigroviridis reveals the early vertebrate proto-karyotype.</title>
        <authorList>
            <person name="Jaillon O."/>
            <person name="Aury J.-M."/>
            <person name="Brunet F."/>
            <person name="Petit J.-L."/>
            <person name="Stange-Thomann N."/>
            <person name="Mauceli E."/>
            <person name="Bouneau L."/>
            <person name="Fischer C."/>
            <person name="Ozouf-Costaz C."/>
            <person name="Bernot A."/>
            <person name="Nicaud S."/>
            <person name="Jaffe D."/>
            <person name="Fisher S."/>
            <person name="Lutfalla G."/>
            <person name="Dossat C."/>
            <person name="Segurens B."/>
            <person name="Dasilva C."/>
            <person name="Salanoubat M."/>
            <person name="Levy M."/>
            <person name="Boudet N."/>
            <person name="Castellano S."/>
            <person name="Anthouard V."/>
            <person name="Jubin C."/>
            <person name="Castelli V."/>
            <person name="Katinka M."/>
            <person name="Vacherie B."/>
            <person name="Biemont C."/>
            <person name="Skalli Z."/>
            <person name="Cattolico L."/>
            <person name="Poulain J."/>
            <person name="De Berardinis V."/>
            <person name="Cruaud C."/>
            <person name="Duprat S."/>
            <person name="Brottier P."/>
            <person name="Coutanceau J.-P."/>
            <person name="Gouzy J."/>
            <person name="Parra G."/>
            <person name="Lardier G."/>
            <person name="Chapple C."/>
            <person name="McKernan K.J."/>
            <person name="McEwan P."/>
            <person name="Bosak S."/>
            <person name="Kellis M."/>
            <person name="Volff J.-N."/>
            <person name="Guigo R."/>
            <person name="Zody M.C."/>
            <person name="Mesirov J."/>
            <person name="Lindblad-Toh K."/>
            <person name="Birren B."/>
            <person name="Nusbaum C."/>
            <person name="Kahn D."/>
            <person name="Robinson-Rechavi M."/>
            <person name="Laudet V."/>
            <person name="Schachter V."/>
            <person name="Quetier F."/>
            <person name="Saurin W."/>
            <person name="Scarpelli C."/>
            <person name="Wincker P."/>
            <person name="Lander E.S."/>
            <person name="Weissenbach J."/>
            <person name="Roest Crollius H."/>
        </authorList>
    </citation>
    <scope>NUCLEOTIDE SEQUENCE [LARGE SCALE GENOMIC DNA]</scope>
</reference>
<gene>
    <name evidence="6" type="ORF">GSTENG00038054001</name>
</gene>
<keyword evidence="4" id="KW-0560">Oxidoreductase</keyword>
<feature type="compositionally biased region" description="Basic and acidic residues" evidence="5">
    <location>
        <begin position="597"/>
        <end position="615"/>
    </location>
</feature>
<accession>Q4RBE9</accession>
<feature type="region of interest" description="Disordered" evidence="5">
    <location>
        <begin position="594"/>
        <end position="633"/>
    </location>
</feature>
<dbReference type="SUPFAM" id="SSF51735">
    <property type="entry name" value="NAD(P)-binding Rossmann-fold domains"/>
    <property type="match status" value="1"/>
</dbReference>